<dbReference type="AlphaFoldDB" id="A0A8J2YS15"/>
<keyword evidence="2 9" id="KW-0813">Transport</keyword>
<organism evidence="12 13">
    <name type="scientific">Aliidongia dinghuensis</name>
    <dbReference type="NCBI Taxonomy" id="1867774"/>
    <lineage>
        <taxon>Bacteria</taxon>
        <taxon>Pseudomonadati</taxon>
        <taxon>Pseudomonadota</taxon>
        <taxon>Alphaproteobacteria</taxon>
        <taxon>Rhodospirillales</taxon>
        <taxon>Dongiaceae</taxon>
        <taxon>Aliidongia</taxon>
    </lineage>
</organism>
<dbReference type="Gene3D" id="1.20.5.3310">
    <property type="match status" value="1"/>
</dbReference>
<accession>A0A8J2YS15</accession>
<comment type="subcellular location">
    <subcellularLocation>
        <location evidence="9">Cell membrane</location>
        <topology evidence="9">Single-pass membrane protein</topology>
    </subcellularLocation>
    <subcellularLocation>
        <location evidence="1">Membrane</location>
        <topology evidence="1">Single-pass membrane protein</topology>
    </subcellularLocation>
</comment>
<evidence type="ECO:0000256" key="2">
    <source>
        <dbReference type="ARBA" id="ARBA00022448"/>
    </source>
</evidence>
<evidence type="ECO:0000313" key="12">
    <source>
        <dbReference type="EMBL" id="GGF13706.1"/>
    </source>
</evidence>
<comment type="subunit">
    <text evidence="9">The Tat system comprises two distinct complexes: a TatABC complex, containing multiple copies of TatA, TatB and TatC subunits, and a separate TatA complex, containing only TatA subunits. Substrates initially bind to the TatABC complex, which probably triggers association of the separate TatA complex to form the active translocon.</text>
</comment>
<feature type="compositionally biased region" description="Low complexity" evidence="10">
    <location>
        <begin position="108"/>
        <end position="133"/>
    </location>
</feature>
<dbReference type="GO" id="GO:0033281">
    <property type="term" value="C:TAT protein transport complex"/>
    <property type="evidence" value="ECO:0007669"/>
    <property type="project" value="UniProtKB-UniRule"/>
</dbReference>
<keyword evidence="6 9" id="KW-1133">Transmembrane helix</keyword>
<feature type="region of interest" description="Disordered" evidence="10">
    <location>
        <begin position="90"/>
        <end position="164"/>
    </location>
</feature>
<evidence type="ECO:0000256" key="6">
    <source>
        <dbReference type="ARBA" id="ARBA00022989"/>
    </source>
</evidence>
<dbReference type="Pfam" id="PF02416">
    <property type="entry name" value="TatA_B_E"/>
    <property type="match status" value="1"/>
</dbReference>
<dbReference type="EMBL" id="BMJQ01000004">
    <property type="protein sequence ID" value="GGF13706.1"/>
    <property type="molecule type" value="Genomic_DNA"/>
</dbReference>
<gene>
    <name evidence="9 12" type="primary">tatB</name>
    <name evidence="12" type="ORF">GCM10011611_19300</name>
</gene>
<dbReference type="PANTHER" id="PTHR33162">
    <property type="entry name" value="SEC-INDEPENDENT PROTEIN TRANSLOCASE PROTEIN TATA, CHLOROPLASTIC"/>
    <property type="match status" value="1"/>
</dbReference>
<dbReference type="PANTHER" id="PTHR33162:SF1">
    <property type="entry name" value="SEC-INDEPENDENT PROTEIN TRANSLOCASE PROTEIN TATA, CHLOROPLASTIC"/>
    <property type="match status" value="1"/>
</dbReference>
<keyword evidence="13" id="KW-1185">Reference proteome</keyword>
<evidence type="ECO:0000313" key="13">
    <source>
        <dbReference type="Proteomes" id="UP000646365"/>
    </source>
</evidence>
<keyword evidence="5 9" id="KW-0653">Protein transport</keyword>
<dbReference type="Proteomes" id="UP000646365">
    <property type="component" value="Unassembled WGS sequence"/>
</dbReference>
<feature type="transmembrane region" description="Helical" evidence="11">
    <location>
        <begin position="6"/>
        <end position="25"/>
    </location>
</feature>
<keyword evidence="8 9" id="KW-0472">Membrane</keyword>
<evidence type="ECO:0000256" key="9">
    <source>
        <dbReference type="HAMAP-Rule" id="MF_00237"/>
    </source>
</evidence>
<dbReference type="GO" id="GO:0043953">
    <property type="term" value="P:protein transport by the Tat complex"/>
    <property type="evidence" value="ECO:0007669"/>
    <property type="project" value="UniProtKB-UniRule"/>
</dbReference>
<proteinExistence type="inferred from homology"/>
<evidence type="ECO:0000256" key="5">
    <source>
        <dbReference type="ARBA" id="ARBA00022927"/>
    </source>
</evidence>
<dbReference type="PRINTS" id="PR01506">
    <property type="entry name" value="TATBPROTEIN"/>
</dbReference>
<protein>
    <recommendedName>
        <fullName evidence="9">Sec-independent protein translocase protein TatB</fullName>
    </recommendedName>
</protein>
<comment type="caution">
    <text evidence="12">The sequence shown here is derived from an EMBL/GenBank/DDBJ whole genome shotgun (WGS) entry which is preliminary data.</text>
</comment>
<dbReference type="InterPro" id="IPR003369">
    <property type="entry name" value="TatA/B/E"/>
</dbReference>
<sequence length="164" mass="17300">MFDFAWSEIAVLGVIALVVIGPKDLPRALKTAGFMVRRARMLAREFQSSVDDMIRESELHDIREQAAKAAGVDDLKQAVQEAMDVGGEIRNVVNEPLGGPALQPPGAPQTLEGATAESPAAASSPTTPASTEHPAPEHPAPVTDHHSEAGKDAPPELHRTPPAP</sequence>
<keyword evidence="4 9" id="KW-0812">Transmembrane</keyword>
<keyword evidence="7 9" id="KW-0811">Translocation</keyword>
<comment type="function">
    <text evidence="9">Part of the twin-arginine translocation (Tat) system that transports large folded proteins containing a characteristic twin-arginine motif in their signal peptide across membranes. Together with TatC, TatB is part of a receptor directly interacting with Tat signal peptides. TatB may form an oligomeric binding site that transiently accommodates folded Tat precursor proteins before their translocation.</text>
</comment>
<dbReference type="NCBIfam" id="TIGR01410">
    <property type="entry name" value="tatB"/>
    <property type="match status" value="1"/>
</dbReference>
<evidence type="ECO:0000256" key="1">
    <source>
        <dbReference type="ARBA" id="ARBA00004167"/>
    </source>
</evidence>
<dbReference type="InterPro" id="IPR018448">
    <property type="entry name" value="TatB"/>
</dbReference>
<dbReference type="RefSeq" id="WP_189044999.1">
    <property type="nucleotide sequence ID" value="NZ_BMJQ01000004.1"/>
</dbReference>
<comment type="similarity">
    <text evidence="9">Belongs to the TatB family.</text>
</comment>
<evidence type="ECO:0000256" key="3">
    <source>
        <dbReference type="ARBA" id="ARBA00022475"/>
    </source>
</evidence>
<dbReference type="GO" id="GO:0008320">
    <property type="term" value="F:protein transmembrane transporter activity"/>
    <property type="evidence" value="ECO:0007669"/>
    <property type="project" value="UniProtKB-UniRule"/>
</dbReference>
<reference evidence="12" key="2">
    <citation type="submission" date="2020-09" db="EMBL/GenBank/DDBJ databases">
        <authorList>
            <person name="Sun Q."/>
            <person name="Zhou Y."/>
        </authorList>
    </citation>
    <scope>NUCLEOTIDE SEQUENCE</scope>
    <source>
        <strain evidence="12">CGMCC 1.15725</strain>
    </source>
</reference>
<dbReference type="HAMAP" id="MF_00237">
    <property type="entry name" value="TatB"/>
    <property type="match status" value="1"/>
</dbReference>
<name>A0A8J2YS15_9PROT</name>
<evidence type="ECO:0000256" key="10">
    <source>
        <dbReference type="SAM" id="MobiDB-lite"/>
    </source>
</evidence>
<evidence type="ECO:0000256" key="4">
    <source>
        <dbReference type="ARBA" id="ARBA00022692"/>
    </source>
</evidence>
<evidence type="ECO:0000256" key="8">
    <source>
        <dbReference type="ARBA" id="ARBA00023136"/>
    </source>
</evidence>
<evidence type="ECO:0000256" key="11">
    <source>
        <dbReference type="SAM" id="Phobius"/>
    </source>
</evidence>
<reference evidence="12" key="1">
    <citation type="journal article" date="2014" name="Int. J. Syst. Evol. Microbiol.">
        <title>Complete genome sequence of Corynebacterium casei LMG S-19264T (=DSM 44701T), isolated from a smear-ripened cheese.</title>
        <authorList>
            <consortium name="US DOE Joint Genome Institute (JGI-PGF)"/>
            <person name="Walter F."/>
            <person name="Albersmeier A."/>
            <person name="Kalinowski J."/>
            <person name="Ruckert C."/>
        </authorList>
    </citation>
    <scope>NUCLEOTIDE SEQUENCE</scope>
    <source>
        <strain evidence="12">CGMCC 1.15725</strain>
    </source>
</reference>
<keyword evidence="3 9" id="KW-1003">Cell membrane</keyword>
<feature type="compositionally biased region" description="Basic and acidic residues" evidence="10">
    <location>
        <begin position="143"/>
        <end position="164"/>
    </location>
</feature>
<evidence type="ECO:0000256" key="7">
    <source>
        <dbReference type="ARBA" id="ARBA00023010"/>
    </source>
</evidence>